<accession>A0A5E4ZH39</accession>
<dbReference type="AlphaFoldDB" id="A0A5E4ZH39"/>
<organism evidence="1 2">
    <name type="scientific">Pandoraea captiosa</name>
    <dbReference type="NCBI Taxonomy" id="2508302"/>
    <lineage>
        <taxon>Bacteria</taxon>
        <taxon>Pseudomonadati</taxon>
        <taxon>Pseudomonadota</taxon>
        <taxon>Betaproteobacteria</taxon>
        <taxon>Burkholderiales</taxon>
        <taxon>Burkholderiaceae</taxon>
        <taxon>Pandoraea</taxon>
    </lineage>
</organism>
<sequence length="139" mass="15444">MKRALLCMLAVIAVAACGKSEQAVPKSLADANLEGRQWNEDDFRLAAHVSMKQAADLQPVFVDYWKRGDATGAVNASDPLLVTLQAWNDQHDSRYAERFRPCKLAVSYAMEQAIATYHGYGFDTATSRFEENRKACLAL</sequence>
<dbReference type="PROSITE" id="PS51257">
    <property type="entry name" value="PROKAR_LIPOPROTEIN"/>
    <property type="match status" value="1"/>
</dbReference>
<gene>
    <name evidence="1" type="ORF">PCA31118_00030</name>
</gene>
<keyword evidence="2" id="KW-1185">Reference proteome</keyword>
<evidence type="ECO:0000313" key="2">
    <source>
        <dbReference type="Proteomes" id="UP000414136"/>
    </source>
</evidence>
<reference evidence="1 2" key="1">
    <citation type="submission" date="2019-08" db="EMBL/GenBank/DDBJ databases">
        <authorList>
            <person name="Peeters C."/>
        </authorList>
    </citation>
    <scope>NUCLEOTIDE SEQUENCE [LARGE SCALE GENOMIC DNA]</scope>
    <source>
        <strain evidence="1 2">LMG 31118</strain>
    </source>
</reference>
<dbReference type="EMBL" id="CABPSQ010000001">
    <property type="protein sequence ID" value="VVE59832.1"/>
    <property type="molecule type" value="Genomic_DNA"/>
</dbReference>
<name>A0A5E4ZH39_9BURK</name>
<proteinExistence type="predicted"/>
<dbReference type="Proteomes" id="UP000414136">
    <property type="component" value="Unassembled WGS sequence"/>
</dbReference>
<evidence type="ECO:0000313" key="1">
    <source>
        <dbReference type="EMBL" id="VVE59832.1"/>
    </source>
</evidence>
<protein>
    <recommendedName>
        <fullName evidence="3">Lipoprotein</fullName>
    </recommendedName>
</protein>
<dbReference type="RefSeq" id="WP_150621915.1">
    <property type="nucleotide sequence ID" value="NZ_CABPSQ010000001.1"/>
</dbReference>
<evidence type="ECO:0008006" key="3">
    <source>
        <dbReference type="Google" id="ProtNLM"/>
    </source>
</evidence>
<dbReference type="OrthoDB" id="6193797at2"/>